<dbReference type="GO" id="GO:0016787">
    <property type="term" value="F:hydrolase activity"/>
    <property type="evidence" value="ECO:0007669"/>
    <property type="project" value="UniProtKB-KW"/>
</dbReference>
<keyword evidence="12" id="KW-1185">Reference proteome</keyword>
<name>A0A0C4WL61_9GAMM</name>
<evidence type="ECO:0000256" key="6">
    <source>
        <dbReference type="ARBA" id="ARBA00023236"/>
    </source>
</evidence>
<keyword evidence="5" id="KW-0234">DNA repair</keyword>
<keyword evidence="1" id="KW-0227">DNA damage</keyword>
<dbReference type="NCBIfam" id="NF007833">
    <property type="entry name" value="PRK10545.1"/>
    <property type="match status" value="1"/>
</dbReference>
<dbReference type="HOGENOM" id="CLU_054721_1_0_6"/>
<evidence type="ECO:0000256" key="1">
    <source>
        <dbReference type="ARBA" id="ARBA00022763"/>
    </source>
</evidence>
<reference evidence="11 12" key="1">
    <citation type="journal article" date="2015" name="PLoS ONE">
        <title>Azotobacter Genomes: The Genome of Azotobacter chroococcum NCIMB 8003 (ATCC 4412).</title>
        <authorList>
            <person name="Robson R.L."/>
            <person name="Jones R."/>
            <person name="Robson R.M."/>
            <person name="Schwartz A."/>
            <person name="Richardson T.H."/>
        </authorList>
    </citation>
    <scope>NUCLEOTIDE SEQUENCE [LARGE SCALE GENOMIC DNA]</scope>
    <source>
        <strain evidence="11 12">NCIMB 8003</strain>
    </source>
</reference>
<evidence type="ECO:0000256" key="7">
    <source>
        <dbReference type="ARBA" id="ARBA00040756"/>
    </source>
</evidence>
<gene>
    <name evidence="11" type="ORF">Achr_3140</name>
</gene>
<evidence type="ECO:0000256" key="2">
    <source>
        <dbReference type="ARBA" id="ARBA00022769"/>
    </source>
</evidence>
<dbReference type="PROSITE" id="PS50164">
    <property type="entry name" value="GIY_YIG"/>
    <property type="match status" value="1"/>
</dbReference>
<dbReference type="PANTHER" id="PTHR30562:SF10">
    <property type="entry name" value="EXCINUCLEASE CHO"/>
    <property type="match status" value="1"/>
</dbReference>
<dbReference type="GO" id="GO:0006289">
    <property type="term" value="P:nucleotide-excision repair"/>
    <property type="evidence" value="ECO:0007669"/>
    <property type="project" value="InterPro"/>
</dbReference>
<keyword evidence="3" id="KW-0378">Hydrolase</keyword>
<dbReference type="SMART" id="SM00465">
    <property type="entry name" value="GIYc"/>
    <property type="match status" value="1"/>
</dbReference>
<evidence type="ECO:0000313" key="12">
    <source>
        <dbReference type="Proteomes" id="UP000068210"/>
    </source>
</evidence>
<keyword evidence="6" id="KW-0742">SOS response</keyword>
<dbReference type="Gene3D" id="3.40.1440.10">
    <property type="entry name" value="GIY-YIG endonuclease"/>
    <property type="match status" value="1"/>
</dbReference>
<dbReference type="SUPFAM" id="SSF82771">
    <property type="entry name" value="GIY-YIG endonuclease"/>
    <property type="match status" value="1"/>
</dbReference>
<dbReference type="InterPro" id="IPR035901">
    <property type="entry name" value="GIY-YIG_endonuc_sf"/>
</dbReference>
<evidence type="ECO:0000259" key="10">
    <source>
        <dbReference type="PROSITE" id="PS50164"/>
    </source>
</evidence>
<dbReference type="STRING" id="1328314.Achr_3140"/>
<dbReference type="PANTHER" id="PTHR30562">
    <property type="entry name" value="UVRC/OXIDOREDUCTASE"/>
    <property type="match status" value="1"/>
</dbReference>
<dbReference type="GO" id="GO:0009380">
    <property type="term" value="C:excinuclease repair complex"/>
    <property type="evidence" value="ECO:0007669"/>
    <property type="project" value="TreeGrafter"/>
</dbReference>
<dbReference type="Proteomes" id="UP000068210">
    <property type="component" value="Chromosome"/>
</dbReference>
<feature type="domain" description="GIY-YIG" evidence="10">
    <location>
        <begin position="29"/>
        <end position="104"/>
    </location>
</feature>
<dbReference type="CDD" id="cd10434">
    <property type="entry name" value="GIY-YIG_UvrC_Cho"/>
    <property type="match status" value="1"/>
</dbReference>
<dbReference type="RefSeq" id="WP_039801190.1">
    <property type="nucleotide sequence ID" value="NZ_CP010415.1"/>
</dbReference>
<dbReference type="InterPro" id="IPR000305">
    <property type="entry name" value="GIY-YIG_endonuc"/>
</dbReference>
<dbReference type="InterPro" id="IPR050066">
    <property type="entry name" value="UvrABC_protein_C"/>
</dbReference>
<keyword evidence="4" id="KW-0267">Excision nuclease</keyword>
<evidence type="ECO:0000256" key="3">
    <source>
        <dbReference type="ARBA" id="ARBA00022801"/>
    </source>
</evidence>
<proteinExistence type="predicted"/>
<protein>
    <recommendedName>
        <fullName evidence="7">Excinuclease cho</fullName>
    </recommendedName>
    <alternativeName>
        <fullName evidence="9">Endonuclease cho</fullName>
    </alternativeName>
    <alternativeName>
        <fullName evidence="8">UvrC homolog protein</fullName>
    </alternativeName>
</protein>
<evidence type="ECO:0000256" key="4">
    <source>
        <dbReference type="ARBA" id="ARBA00022881"/>
    </source>
</evidence>
<dbReference type="GO" id="GO:0009432">
    <property type="term" value="P:SOS response"/>
    <property type="evidence" value="ECO:0007669"/>
    <property type="project" value="UniProtKB-KW"/>
</dbReference>
<dbReference type="KEGG" id="acx:Achr_3140"/>
<evidence type="ECO:0000256" key="8">
    <source>
        <dbReference type="ARBA" id="ARBA00042138"/>
    </source>
</evidence>
<dbReference type="EMBL" id="CP010415">
    <property type="protein sequence ID" value="AJE19820.1"/>
    <property type="molecule type" value="Genomic_DNA"/>
</dbReference>
<sequence>MLPPRRALRPAATYRYPEHLREQIAAAPKAPGVYLFHGDDDSLPLYIGKSVDIRARLLAHLRSAEEARLLRQTRRIEHIRTGGEIGALLLESRLIKERQPLYNKRLRRQRTLCSIRLADGRPEIVEALAPGPGQTLYGLFASRRAAGERLLAIADRQQLCHTLLGLERPRPGRACFRAQIGKCRGACIGRESREEHAARLLGALAEQAIAAWPYPGPVALHERSGEFEDYHVVDRWHFLGTCASLAEARRAPAWQPRPFDADSYQILLRPILGGGAAIVPLFRADSPHTP</sequence>
<evidence type="ECO:0000256" key="5">
    <source>
        <dbReference type="ARBA" id="ARBA00023204"/>
    </source>
</evidence>
<keyword evidence="2" id="KW-0228">DNA excision</keyword>
<dbReference type="GO" id="GO:0004518">
    <property type="term" value="F:nuclease activity"/>
    <property type="evidence" value="ECO:0007669"/>
    <property type="project" value="UniProtKB-KW"/>
</dbReference>
<evidence type="ECO:0000256" key="9">
    <source>
        <dbReference type="ARBA" id="ARBA00042732"/>
    </source>
</evidence>
<accession>A0A0C4WL61</accession>
<evidence type="ECO:0000313" key="11">
    <source>
        <dbReference type="EMBL" id="AJE19820.1"/>
    </source>
</evidence>
<organism evidence="11 12">
    <name type="scientific">Azotobacter chroococcum NCIMB 8003</name>
    <dbReference type="NCBI Taxonomy" id="1328314"/>
    <lineage>
        <taxon>Bacteria</taxon>
        <taxon>Pseudomonadati</taxon>
        <taxon>Pseudomonadota</taxon>
        <taxon>Gammaproteobacteria</taxon>
        <taxon>Pseudomonadales</taxon>
        <taxon>Pseudomonadaceae</taxon>
        <taxon>Azotobacter</taxon>
    </lineage>
</organism>
<dbReference type="AlphaFoldDB" id="A0A0C4WL61"/>
<dbReference type="InterPro" id="IPR047296">
    <property type="entry name" value="GIY-YIG_UvrC_Cho"/>
</dbReference>